<dbReference type="SUPFAM" id="SSF110391">
    <property type="entry name" value="GlpP-like"/>
    <property type="match status" value="1"/>
</dbReference>
<dbReference type="InterPro" id="IPR013785">
    <property type="entry name" value="Aldolase_TIM"/>
</dbReference>
<protein>
    <submittedName>
        <fullName evidence="1">Glycerol-3-phosphate responsive antiterminator</fullName>
    </submittedName>
</protein>
<organism evidence="1 2">
    <name type="scientific">Caldicellulosiruptor morganii</name>
    <dbReference type="NCBI Taxonomy" id="1387555"/>
    <lineage>
        <taxon>Bacteria</taxon>
        <taxon>Bacillati</taxon>
        <taxon>Bacillota</taxon>
        <taxon>Bacillota incertae sedis</taxon>
        <taxon>Caldicellulosiruptorales</taxon>
        <taxon>Caldicellulosiruptoraceae</taxon>
        <taxon>Caldicellulosiruptor</taxon>
    </lineage>
</organism>
<reference evidence="1" key="1">
    <citation type="submission" date="2022-12" db="EMBL/GenBank/DDBJ databases">
        <authorList>
            <person name="Bing R.G."/>
            <person name="Willard D.J."/>
            <person name="Manesh M.J.H."/>
            <person name="Laemthong T."/>
            <person name="Crosby J.R."/>
            <person name="Kelly R.M."/>
        </authorList>
    </citation>
    <scope>NUCLEOTIDE SEQUENCE</scope>
    <source>
        <strain evidence="1">DSM 8990</strain>
    </source>
</reference>
<dbReference type="Proteomes" id="UP001164909">
    <property type="component" value="Chromosome"/>
</dbReference>
<dbReference type="Gene3D" id="3.20.20.70">
    <property type="entry name" value="Aldolase class I"/>
    <property type="match status" value="1"/>
</dbReference>
<dbReference type="InterPro" id="IPR006699">
    <property type="entry name" value="GlpP"/>
</dbReference>
<keyword evidence="2" id="KW-1185">Reference proteome</keyword>
<gene>
    <name evidence="1" type="ORF">OTK00_001656</name>
</gene>
<evidence type="ECO:0000313" key="2">
    <source>
        <dbReference type="Proteomes" id="UP001164909"/>
    </source>
</evidence>
<name>A0ABY7BN58_9FIRM</name>
<accession>A0ABY7BN58</accession>
<evidence type="ECO:0000313" key="1">
    <source>
        <dbReference type="EMBL" id="WAM33180.1"/>
    </source>
</evidence>
<proteinExistence type="predicted"/>
<dbReference type="RefSeq" id="WP_045169835.1">
    <property type="nucleotide sequence ID" value="NZ_CP113865.1"/>
</dbReference>
<dbReference type="EMBL" id="CP113865">
    <property type="protein sequence ID" value="WAM33180.1"/>
    <property type="molecule type" value="Genomic_DNA"/>
</dbReference>
<sequence length="67" mass="7632">MKNLLDELIQNPIIPAVRDKAILECALNSDCRIIFLLHSTILTIRDEINIIKRKNKIDSGVKSLFSL</sequence>
<dbReference type="Pfam" id="PF04309">
    <property type="entry name" value="G3P_antiterm"/>
    <property type="match status" value="1"/>
</dbReference>